<dbReference type="InterPro" id="IPR007219">
    <property type="entry name" value="XnlR_reg_dom"/>
</dbReference>
<evidence type="ECO:0000313" key="10">
    <source>
        <dbReference type="Proteomes" id="UP000091956"/>
    </source>
</evidence>
<dbReference type="RefSeq" id="XP_059319261.1">
    <property type="nucleotide sequence ID" value="XM_059464056.1"/>
</dbReference>
<dbReference type="InterPro" id="IPR052073">
    <property type="entry name" value="Amide_Lactam_Regulators"/>
</dbReference>
<gene>
    <name evidence="9" type="ORF">VE01_09347</name>
</gene>
<keyword evidence="10" id="KW-1185">Reference proteome</keyword>
<sequence>MTELDWMHFTAPQTRRKRAELVCIACHSKKTKCDLQNRTNLGHQNCTTCSTQNRECCVRPTRREKRQKVPARITEPSPTSNVMQTPESIRHGHSISQQVETSTHISNPEMGAPNGPSPTAISNSAAKRFQDSVHQQQNQDLPGLSDDFHQQRNDSLGHQANFPAAPQSQASNEHTETGEAHTGDVDTGFLQIYDLEHRRLAESHALVSILEQKEVAEPLQLDLQQSFIETYFEYCYPFCPILCRETLQNDLTRSPLLANALAAAASNIQPPLIPHEGSAAYYKTARSLFYNDEEADGMTSLKAIALFYWWAPIGTTIVHRHSSWWWTSVLIRHAQQMNFHRERSLDLYRGDNLDFSLRRRIWWTAFARERLTALCQSKPCIIDPDDCNISEPTLADFPSNPQDQAKGEIFIYWVRLCAIIGRVAKVLLRSAADESAPSPPFPFHLRQELIEWVHSLPPHLQLPISSARTENFNRNVHQLHLPYLTVITILHLKRSAHSLPQALPPAIMAASCIARILRDILSRGSARFLMAITCWYSGTAFIALLQACHVDHLSRDANRDLDTLVQTVKQLQTMWASANVLVDGFDRLRNQSSTTTTSATAVYKPRMTTNDHPLSPDNDLGTPSAPRILSAQVDQQGMGMPDDDDFDWMAFFPFVTSATNGIAEKLLSERANGSATRGFPSPSNELFHENIMMQYQDLFDPFLQNYSWAPGPE</sequence>
<evidence type="ECO:0000256" key="4">
    <source>
        <dbReference type="ARBA" id="ARBA00023125"/>
    </source>
</evidence>
<dbReference type="SUPFAM" id="SSF57701">
    <property type="entry name" value="Zn2/Cys6 DNA-binding domain"/>
    <property type="match status" value="1"/>
</dbReference>
<dbReference type="InterPro" id="IPR036864">
    <property type="entry name" value="Zn2-C6_fun-type_DNA-bd_sf"/>
</dbReference>
<evidence type="ECO:0000256" key="2">
    <source>
        <dbReference type="ARBA" id="ARBA00022833"/>
    </source>
</evidence>
<name>A0A1B8G7K7_9PEZI</name>
<feature type="compositionally biased region" description="Basic and acidic residues" evidence="7">
    <location>
        <begin position="173"/>
        <end position="183"/>
    </location>
</feature>
<proteinExistence type="predicted"/>
<dbReference type="GO" id="GO:0003677">
    <property type="term" value="F:DNA binding"/>
    <property type="evidence" value="ECO:0007669"/>
    <property type="project" value="UniProtKB-KW"/>
</dbReference>
<keyword evidence="4" id="KW-0238">DNA-binding</keyword>
<dbReference type="STRING" id="342668.A0A1B8G7K7"/>
<dbReference type="AlphaFoldDB" id="A0A1B8G7K7"/>
<evidence type="ECO:0000313" key="9">
    <source>
        <dbReference type="EMBL" id="OBT91815.2"/>
    </source>
</evidence>
<dbReference type="SMART" id="SM00906">
    <property type="entry name" value="Fungal_trans"/>
    <property type="match status" value="1"/>
</dbReference>
<evidence type="ECO:0000259" key="8">
    <source>
        <dbReference type="PROSITE" id="PS00463"/>
    </source>
</evidence>
<keyword evidence="2" id="KW-0862">Zinc</keyword>
<keyword evidence="1" id="KW-0479">Metal-binding</keyword>
<dbReference type="Proteomes" id="UP000091956">
    <property type="component" value="Unassembled WGS sequence"/>
</dbReference>
<keyword evidence="6" id="KW-0539">Nucleus</keyword>
<dbReference type="GO" id="GO:0000981">
    <property type="term" value="F:DNA-binding transcription factor activity, RNA polymerase II-specific"/>
    <property type="evidence" value="ECO:0007669"/>
    <property type="project" value="InterPro"/>
</dbReference>
<dbReference type="GeneID" id="28842733"/>
<organism evidence="9 10">
    <name type="scientific">Pseudogymnoascus verrucosus</name>
    <dbReference type="NCBI Taxonomy" id="342668"/>
    <lineage>
        <taxon>Eukaryota</taxon>
        <taxon>Fungi</taxon>
        <taxon>Dikarya</taxon>
        <taxon>Ascomycota</taxon>
        <taxon>Pezizomycotina</taxon>
        <taxon>Leotiomycetes</taxon>
        <taxon>Thelebolales</taxon>
        <taxon>Thelebolaceae</taxon>
        <taxon>Pseudogymnoascus</taxon>
    </lineage>
</organism>
<feature type="region of interest" description="Disordered" evidence="7">
    <location>
        <begin position="61"/>
        <end position="183"/>
    </location>
</feature>
<reference evidence="10" key="2">
    <citation type="journal article" date="2018" name="Nat. Commun.">
        <title>Extreme sensitivity to ultraviolet light in the fungal pathogen causing white-nose syndrome of bats.</title>
        <authorList>
            <person name="Palmer J.M."/>
            <person name="Drees K.P."/>
            <person name="Foster J.T."/>
            <person name="Lindner D.L."/>
        </authorList>
    </citation>
    <scope>NUCLEOTIDE SEQUENCE [LARGE SCALE GENOMIC DNA]</scope>
    <source>
        <strain evidence="10">UAMH 10579</strain>
    </source>
</reference>
<dbReference type="CDD" id="cd12148">
    <property type="entry name" value="fungal_TF_MHR"/>
    <property type="match status" value="1"/>
</dbReference>
<dbReference type="PANTHER" id="PTHR47171:SF5">
    <property type="entry name" value="ZN(II)2CYS6 TRANSCRIPTION FACTOR (EUROFUNG)"/>
    <property type="match status" value="1"/>
</dbReference>
<dbReference type="InterPro" id="IPR001138">
    <property type="entry name" value="Zn2Cys6_DnaBD"/>
</dbReference>
<feature type="compositionally biased region" description="Polar residues" evidence="7">
    <location>
        <begin position="94"/>
        <end position="106"/>
    </location>
</feature>
<reference evidence="9 10" key="1">
    <citation type="submission" date="2016-03" db="EMBL/GenBank/DDBJ databases">
        <title>Comparative genomics of Pseudogymnoascus destructans, the fungus causing white-nose syndrome of bats.</title>
        <authorList>
            <person name="Palmer J.M."/>
            <person name="Drees K.P."/>
            <person name="Foster J.T."/>
            <person name="Lindner D.L."/>
        </authorList>
    </citation>
    <scope>NUCLEOTIDE SEQUENCE [LARGE SCALE GENOMIC DNA]</scope>
    <source>
        <strain evidence="9 10">UAMH 10579</strain>
    </source>
</reference>
<dbReference type="PANTHER" id="PTHR47171">
    <property type="entry name" value="FARA-RELATED"/>
    <property type="match status" value="1"/>
</dbReference>
<protein>
    <recommendedName>
        <fullName evidence="8">Zn(2)-C6 fungal-type domain-containing protein</fullName>
    </recommendedName>
</protein>
<evidence type="ECO:0000256" key="1">
    <source>
        <dbReference type="ARBA" id="ARBA00022723"/>
    </source>
</evidence>
<feature type="domain" description="Zn(2)-C6 fungal-type" evidence="8">
    <location>
        <begin position="22"/>
        <end position="57"/>
    </location>
</feature>
<dbReference type="Pfam" id="PF04082">
    <property type="entry name" value="Fungal_trans"/>
    <property type="match status" value="1"/>
</dbReference>
<dbReference type="CDD" id="cd00067">
    <property type="entry name" value="GAL4"/>
    <property type="match status" value="1"/>
</dbReference>
<evidence type="ECO:0000256" key="7">
    <source>
        <dbReference type="SAM" id="MobiDB-lite"/>
    </source>
</evidence>
<evidence type="ECO:0000256" key="3">
    <source>
        <dbReference type="ARBA" id="ARBA00023015"/>
    </source>
</evidence>
<dbReference type="EMBL" id="KV460280">
    <property type="protein sequence ID" value="OBT91815.2"/>
    <property type="molecule type" value="Genomic_DNA"/>
</dbReference>
<dbReference type="PROSITE" id="PS00463">
    <property type="entry name" value="ZN2_CY6_FUNGAL_1"/>
    <property type="match status" value="1"/>
</dbReference>
<keyword evidence="3" id="KW-0805">Transcription regulation</keyword>
<dbReference type="GO" id="GO:0008270">
    <property type="term" value="F:zinc ion binding"/>
    <property type="evidence" value="ECO:0007669"/>
    <property type="project" value="InterPro"/>
</dbReference>
<feature type="compositionally biased region" description="Polar residues" evidence="7">
    <location>
        <begin position="76"/>
        <end position="87"/>
    </location>
</feature>
<dbReference type="GO" id="GO:0006351">
    <property type="term" value="P:DNA-templated transcription"/>
    <property type="evidence" value="ECO:0007669"/>
    <property type="project" value="InterPro"/>
</dbReference>
<evidence type="ECO:0000256" key="5">
    <source>
        <dbReference type="ARBA" id="ARBA00023163"/>
    </source>
</evidence>
<evidence type="ECO:0000256" key="6">
    <source>
        <dbReference type="ARBA" id="ARBA00023242"/>
    </source>
</evidence>
<accession>A0A1B8G7K7</accession>
<keyword evidence="5" id="KW-0804">Transcription</keyword>